<evidence type="ECO:0000313" key="3">
    <source>
        <dbReference type="EMBL" id="KAJ2905610.1"/>
    </source>
</evidence>
<reference evidence="3" key="1">
    <citation type="submission" date="2022-07" db="EMBL/GenBank/DDBJ databases">
        <title>Draft genome sequence of Zalerion maritima ATCC 34329, a (micro)plastics degrading marine fungus.</title>
        <authorList>
            <person name="Paco A."/>
            <person name="Goncalves M.F.M."/>
            <person name="Rocha-Santos T.A.P."/>
            <person name="Alves A."/>
        </authorList>
    </citation>
    <scope>NUCLEOTIDE SEQUENCE</scope>
    <source>
        <strain evidence="3">ATCC 34329</strain>
    </source>
</reference>
<name>A0AAD5RYC8_9PEZI</name>
<keyword evidence="1" id="KW-0175">Coiled coil</keyword>
<evidence type="ECO:0000256" key="2">
    <source>
        <dbReference type="SAM" id="MobiDB-lite"/>
    </source>
</evidence>
<accession>A0AAD5RYC8</accession>
<dbReference type="AlphaFoldDB" id="A0AAD5RYC8"/>
<protein>
    <submittedName>
        <fullName evidence="3">Uncharacterized protein</fullName>
    </submittedName>
</protein>
<dbReference type="EMBL" id="JAKWBI020000028">
    <property type="protein sequence ID" value="KAJ2905610.1"/>
    <property type="molecule type" value="Genomic_DNA"/>
</dbReference>
<feature type="coiled-coil region" evidence="1">
    <location>
        <begin position="144"/>
        <end position="227"/>
    </location>
</feature>
<feature type="region of interest" description="Disordered" evidence="2">
    <location>
        <begin position="525"/>
        <end position="645"/>
    </location>
</feature>
<feature type="compositionally biased region" description="Gly residues" evidence="2">
    <location>
        <begin position="549"/>
        <end position="560"/>
    </location>
</feature>
<organism evidence="3 4">
    <name type="scientific">Zalerion maritima</name>
    <dbReference type="NCBI Taxonomy" id="339359"/>
    <lineage>
        <taxon>Eukaryota</taxon>
        <taxon>Fungi</taxon>
        <taxon>Dikarya</taxon>
        <taxon>Ascomycota</taxon>
        <taxon>Pezizomycotina</taxon>
        <taxon>Sordariomycetes</taxon>
        <taxon>Lulworthiomycetidae</taxon>
        <taxon>Lulworthiales</taxon>
        <taxon>Lulworthiaceae</taxon>
        <taxon>Zalerion</taxon>
    </lineage>
</organism>
<feature type="compositionally biased region" description="Low complexity" evidence="2">
    <location>
        <begin position="539"/>
        <end position="548"/>
    </location>
</feature>
<sequence>MASPAHSLNRQKTTRHRSFSAILSSCLPLRTRSMAESKKNGGGSSSNQNSRLRGPRVISKILGLASQVQDISKDFEGLEQYEQLIETQRALKKELEEKRVQVMQRDNQIKKMGVEIEDKKRECDTLLNSFGEKFRLLDRNETHIGVLEEQTASLKNELERVRGEVQRMSTAEADLRGKVDRQEKNLRKAKEQIAKQSQTCLDHKRMLDSKDIEIHQLEASCQELKQDASDGVLQHMSTLEMGRCADDLSNELHGMVLHYLLDAKDMSKTALNSLASHKSHTLKLSHGMTKYARLLRCAAAEAVVCDSLMRHVFRDLFYPATPSFSDATTAILDLLGGNPDAASSTASSLSDSVGGSSHKACRRQRVVRANLIAHQDSAYPDAGSVHKEVVTIVLDEVISLLQPFLVATAISEFRLKLEDFILHATQFWARVQRNTNRCTALGSMERAGDWEECEDQQADYHSLIEKTAELEVIRDQKLKTGEMEVVAVLFPQVICEGNCIFNGRALFNTHRAVLKASMERSHELASTKVPIHPHKRRSSVVSASTVTGMLGGGAGGGGGSSHSHPHNTGANLESAMPLSSPSSSSPRKMANLSPSRSTGRKIAAPGEQRPRGINSTTQDATSLATHRKPVSSTTGGKGNARPSAM</sequence>
<evidence type="ECO:0000256" key="1">
    <source>
        <dbReference type="SAM" id="Coils"/>
    </source>
</evidence>
<dbReference type="Proteomes" id="UP001201980">
    <property type="component" value="Unassembled WGS sequence"/>
</dbReference>
<proteinExistence type="predicted"/>
<gene>
    <name evidence="3" type="ORF">MKZ38_004904</name>
</gene>
<comment type="caution">
    <text evidence="3">The sequence shown here is derived from an EMBL/GenBank/DDBJ whole genome shotgun (WGS) entry which is preliminary data.</text>
</comment>
<evidence type="ECO:0000313" key="4">
    <source>
        <dbReference type="Proteomes" id="UP001201980"/>
    </source>
</evidence>
<feature type="coiled-coil region" evidence="1">
    <location>
        <begin position="78"/>
        <end position="105"/>
    </location>
</feature>
<keyword evidence="4" id="KW-1185">Reference proteome</keyword>
<feature type="compositionally biased region" description="Polar residues" evidence="2">
    <location>
        <begin position="613"/>
        <end position="634"/>
    </location>
</feature>